<evidence type="ECO:0000313" key="1">
    <source>
        <dbReference type="EMBL" id="QEL16845.1"/>
    </source>
</evidence>
<sequence>MDDHANPLRMTPADEPASGWADRYGQKHRWVRLTAFPPGITPPRKVRVYRRADTHYVLNWWDPAARKNLSERVDGDLLAALLRARQVDERVTAVRSAGVGAAPRVGHADLVARFLADVDRRAQAGEVAPKTAARYRTALDHYLAYCATSAAATRYPAAVRADRDFRLGLTAFLAERTVGGTGPGGPRPMRGQRYVLDTVRAAFAWAADPAGGGLLPDAFRNPFLRSGGKGGGLVGDPLAAPDVTAPMAADLVRACDAFQLKLFVPMLLCGLRAAEPCHLLRADLTAEWLTVPCRPAWRTGRTFRKRSRWSVAVR</sequence>
<accession>A0A5C1AE41</accession>
<proteinExistence type="predicted"/>
<protein>
    <recommendedName>
        <fullName evidence="3">Core-binding (CB) domain-containing protein</fullName>
    </recommendedName>
</protein>
<evidence type="ECO:0008006" key="3">
    <source>
        <dbReference type="Google" id="ProtNLM"/>
    </source>
</evidence>
<dbReference type="Proteomes" id="UP000324974">
    <property type="component" value="Chromosome"/>
</dbReference>
<gene>
    <name evidence="1" type="ORF">PX52LOC_03819</name>
</gene>
<name>A0A5C1AE41_9BACT</name>
<dbReference type="KEGG" id="lrs:PX52LOC_03819"/>
<reference evidence="2" key="1">
    <citation type="submission" date="2019-08" db="EMBL/GenBank/DDBJ databases">
        <title>Limnoglobus roseus gen. nov., sp. nov., a novel freshwater planctomycete with a giant genome from the family Gemmataceae.</title>
        <authorList>
            <person name="Kulichevskaya I.S."/>
            <person name="Naumoff D.G."/>
            <person name="Miroshnikov K."/>
            <person name="Ivanova A."/>
            <person name="Philippov D.A."/>
            <person name="Hakobyan A."/>
            <person name="Rijpstra I.C."/>
            <person name="Sinninghe Damste J.S."/>
            <person name="Liesack W."/>
            <person name="Dedysh S.N."/>
        </authorList>
    </citation>
    <scope>NUCLEOTIDE SEQUENCE [LARGE SCALE GENOMIC DNA]</scope>
    <source>
        <strain evidence="2">PX52</strain>
    </source>
</reference>
<keyword evidence="2" id="KW-1185">Reference proteome</keyword>
<dbReference type="EMBL" id="CP042425">
    <property type="protein sequence ID" value="QEL16845.1"/>
    <property type="molecule type" value="Genomic_DNA"/>
</dbReference>
<evidence type="ECO:0000313" key="2">
    <source>
        <dbReference type="Proteomes" id="UP000324974"/>
    </source>
</evidence>
<dbReference type="AlphaFoldDB" id="A0A5C1AE41"/>
<organism evidence="1 2">
    <name type="scientific">Limnoglobus roseus</name>
    <dbReference type="NCBI Taxonomy" id="2598579"/>
    <lineage>
        <taxon>Bacteria</taxon>
        <taxon>Pseudomonadati</taxon>
        <taxon>Planctomycetota</taxon>
        <taxon>Planctomycetia</taxon>
        <taxon>Gemmatales</taxon>
        <taxon>Gemmataceae</taxon>
        <taxon>Limnoglobus</taxon>
    </lineage>
</organism>